<comment type="caution">
    <text evidence="1">The sequence shown here is derived from an EMBL/GenBank/DDBJ whole genome shotgun (WGS) entry which is preliminary data.</text>
</comment>
<accession>A0ACC2T6F4</accession>
<sequence length="1234" mass="139283">MSSNKLVSLDEVGADNRDVCGIGKVKASSEETEYFDNGEDDENEDDDNIPDEATKEAAAKELSQVVRLSSIFYWEIKYTPCGSSLIWIRTTYAWYKLLYPNPEYARFYINILKRTRLANIVVNSMTNNPNITYDEFLRDLPVISEQCAAFPNSPPIRIRSIDLLRYIPYIKDEVEAHVQANDAFELLSVPLFEKLMGTPDDEFSLPESRPRQRSQRSDRRATSSNEDKTTPPVFTPTISKLASGFIQYTSALDGPKKEVSEGEIEEQEINSEKLQEALLKNFNFGRPSKEIVAWKGSPVISINNKKIYDTATIGSVTIKAGDYIVVSDSLARTNRLIRVCHLFQDEDGTKKVLGRAFLLGRDTLMGELAIYNELFLTDVIQAYPLSQFVEVCEVTHATDKQDESEFAGRFFFRYFYEIETGGYVDAWRAINRGWSKRLYPDPLVRPIVKDGIIKSRSFDYQLYDFVYVVPTNKDVPYEIAQILPSSKKNANSFWTKTSEGDVLVRLRYYKRHEEPVDAVALGTKYGPKKFVPDPRHLYRTNKFSMLDVNRLEGVCYVKHRDTIEDLDQYRRQLDCFYITSTEPEDDHVDEHSKIFLPLLKEEHMVCEPREKEHLEEMKRSEYALANHKPLNALVIFSGCGGLSLGMKRSGLVQTKYSVEFNCGAAITYKKNFPGATVYNQCANMLLKRAIKTHQNESIPTAKDFMGQPLPDMPQPGDVDLIYCGPPCQGFSGINRFKKANDIKNSLIATTLSYVDFYRPKYFLLENVRGLLNFRLGGNQAGINRVEGGIKMGYVKFIMRCLTHMGYQVRISIQQAGNFGLAQSRRRVIIWGTHLGLKLPDYPQPTHCFNRSGSVSLALPNGGNYVSSDRSNNCAPHPPVTIYDAIADLEGFEYRNPCRVYPNDSSADDSGIQRYPRLPVGGHSYVGKMKADYVQPPFSEFQRIMRKDASLCHNHVTRPFNDITIERICRVHMTPGSDHSSLPEKLKPWCLSHKDSAAARHNGWKGLFGRLDYKGHFLTALTDIQPMGWQGTVLHPSQRRVLSVRECARAQGFPDDFIFSSHHPDDTKDMHRQVGNAVPPPLGSALASQLALALADNIQPSSDTKPEEESEDLEEVFEQALDSRLAALSLSGLSGSSSQSKRSRNVNPVDPSQTLITASLPPPPSLRPRNQLKSFKELSEDDSDDNFYKPKASSSRSAAKVDAVSSDVKLIPVVEIPPSKYRYIGSSSSNDEAME</sequence>
<evidence type="ECO:0000313" key="2">
    <source>
        <dbReference type="Proteomes" id="UP001165960"/>
    </source>
</evidence>
<proteinExistence type="predicted"/>
<protein>
    <submittedName>
        <fullName evidence="1">Uncharacterized protein</fullName>
    </submittedName>
</protein>
<dbReference type="Proteomes" id="UP001165960">
    <property type="component" value="Unassembled WGS sequence"/>
</dbReference>
<reference evidence="1" key="1">
    <citation type="submission" date="2022-04" db="EMBL/GenBank/DDBJ databases">
        <title>Genome of the entomopathogenic fungus Entomophthora muscae.</title>
        <authorList>
            <person name="Elya C."/>
            <person name="Lovett B.R."/>
            <person name="Lee E."/>
            <person name="Macias A.M."/>
            <person name="Hajek A.E."/>
            <person name="De Bivort B.L."/>
            <person name="Kasson M.T."/>
            <person name="De Fine Licht H.H."/>
            <person name="Stajich J.E."/>
        </authorList>
    </citation>
    <scope>NUCLEOTIDE SEQUENCE</scope>
    <source>
        <strain evidence="1">Berkeley</strain>
    </source>
</reference>
<name>A0ACC2T6F4_9FUNG</name>
<keyword evidence="2" id="KW-1185">Reference proteome</keyword>
<dbReference type="EMBL" id="QTSX02003589">
    <property type="protein sequence ID" value="KAJ9070173.1"/>
    <property type="molecule type" value="Genomic_DNA"/>
</dbReference>
<gene>
    <name evidence="1" type="ORF">DSO57_1011332</name>
</gene>
<evidence type="ECO:0000313" key="1">
    <source>
        <dbReference type="EMBL" id="KAJ9070173.1"/>
    </source>
</evidence>
<organism evidence="1 2">
    <name type="scientific">Entomophthora muscae</name>
    <dbReference type="NCBI Taxonomy" id="34485"/>
    <lineage>
        <taxon>Eukaryota</taxon>
        <taxon>Fungi</taxon>
        <taxon>Fungi incertae sedis</taxon>
        <taxon>Zoopagomycota</taxon>
        <taxon>Entomophthoromycotina</taxon>
        <taxon>Entomophthoromycetes</taxon>
        <taxon>Entomophthorales</taxon>
        <taxon>Entomophthoraceae</taxon>
        <taxon>Entomophthora</taxon>
    </lineage>
</organism>